<dbReference type="EC" id="2.7.11.1" evidence="1"/>
<feature type="compositionally biased region" description="Polar residues" evidence="11">
    <location>
        <begin position="11"/>
        <end position="24"/>
    </location>
</feature>
<dbReference type="Gene3D" id="3.30.200.20">
    <property type="entry name" value="Phosphorylase Kinase, domain 1"/>
    <property type="match status" value="1"/>
</dbReference>
<keyword evidence="5 10" id="KW-0547">Nucleotide-binding</keyword>
<accession>A0A7S3QB35</accession>
<dbReference type="CDD" id="cd21742">
    <property type="entry name" value="MobB_NDR_LATS-like"/>
    <property type="match status" value="1"/>
</dbReference>
<dbReference type="InterPro" id="IPR017441">
    <property type="entry name" value="Protein_kinase_ATP_BS"/>
</dbReference>
<dbReference type="AlphaFoldDB" id="A0A7S3QB35"/>
<protein>
    <recommendedName>
        <fullName evidence="1">non-specific serine/threonine protein kinase</fullName>
        <ecNumber evidence="1">2.7.11.1</ecNumber>
    </recommendedName>
</protein>
<organism evidence="13">
    <name type="scientific">Chaetoceros debilis</name>
    <dbReference type="NCBI Taxonomy" id="122233"/>
    <lineage>
        <taxon>Eukaryota</taxon>
        <taxon>Sar</taxon>
        <taxon>Stramenopiles</taxon>
        <taxon>Ochrophyta</taxon>
        <taxon>Bacillariophyta</taxon>
        <taxon>Coscinodiscophyceae</taxon>
        <taxon>Chaetocerotophycidae</taxon>
        <taxon>Chaetocerotales</taxon>
        <taxon>Chaetocerotaceae</taxon>
        <taxon>Chaetoceros</taxon>
    </lineage>
</organism>
<evidence type="ECO:0000256" key="7">
    <source>
        <dbReference type="ARBA" id="ARBA00022840"/>
    </source>
</evidence>
<evidence type="ECO:0000259" key="12">
    <source>
        <dbReference type="PROSITE" id="PS50011"/>
    </source>
</evidence>
<dbReference type="PROSITE" id="PS00108">
    <property type="entry name" value="PROTEIN_KINASE_ST"/>
    <property type="match status" value="1"/>
</dbReference>
<dbReference type="SMART" id="SM00220">
    <property type="entry name" value="S_TKc"/>
    <property type="match status" value="1"/>
</dbReference>
<dbReference type="PANTHER" id="PTHR24356:SF184">
    <property type="entry name" value="SERINE_THREONINE-PROTEIN KINASE TRICORNERED"/>
    <property type="match status" value="1"/>
</dbReference>
<keyword evidence="7 10" id="KW-0067">ATP-binding</keyword>
<dbReference type="EMBL" id="HBIO01021601">
    <property type="protein sequence ID" value="CAE0471786.1"/>
    <property type="molecule type" value="Transcribed_RNA"/>
</dbReference>
<dbReference type="PROSITE" id="PS50011">
    <property type="entry name" value="PROTEIN_KINASE_DOM"/>
    <property type="match status" value="1"/>
</dbReference>
<keyword evidence="2" id="KW-0723">Serine/threonine-protein kinase</keyword>
<dbReference type="InterPro" id="IPR000719">
    <property type="entry name" value="Prot_kinase_dom"/>
</dbReference>
<dbReference type="PROSITE" id="PS00107">
    <property type="entry name" value="PROTEIN_KINASE_ATP"/>
    <property type="match status" value="1"/>
</dbReference>
<keyword evidence="4" id="KW-0808">Transferase</keyword>
<keyword evidence="6" id="KW-0418">Kinase</keyword>
<feature type="region of interest" description="Disordered" evidence="11">
    <location>
        <begin position="1"/>
        <end position="81"/>
    </location>
</feature>
<dbReference type="GO" id="GO:0035556">
    <property type="term" value="P:intracellular signal transduction"/>
    <property type="evidence" value="ECO:0007669"/>
    <property type="project" value="TreeGrafter"/>
</dbReference>
<feature type="compositionally biased region" description="Polar residues" evidence="11">
    <location>
        <begin position="41"/>
        <end position="62"/>
    </location>
</feature>
<feature type="compositionally biased region" description="Low complexity" evidence="11">
    <location>
        <begin position="25"/>
        <end position="34"/>
    </location>
</feature>
<evidence type="ECO:0000256" key="8">
    <source>
        <dbReference type="ARBA" id="ARBA00047899"/>
    </source>
</evidence>
<dbReference type="PANTHER" id="PTHR24356">
    <property type="entry name" value="SERINE/THREONINE-PROTEIN KINASE"/>
    <property type="match status" value="1"/>
</dbReference>
<feature type="binding site" evidence="10">
    <location>
        <position position="187"/>
    </location>
    <ligand>
        <name>ATP</name>
        <dbReference type="ChEBI" id="CHEBI:30616"/>
    </ligand>
</feature>
<evidence type="ECO:0000256" key="10">
    <source>
        <dbReference type="PROSITE-ProRule" id="PRU10141"/>
    </source>
</evidence>
<gene>
    <name evidence="13" type="ORF">CDEB00056_LOCUS16639</name>
</gene>
<proteinExistence type="predicted"/>
<dbReference type="InterPro" id="IPR059233">
    <property type="entry name" value="MobB_NdrA/B/Cbk1"/>
</dbReference>
<dbReference type="GO" id="GO:0004674">
    <property type="term" value="F:protein serine/threonine kinase activity"/>
    <property type="evidence" value="ECO:0007669"/>
    <property type="project" value="UniProtKB-KW"/>
</dbReference>
<dbReference type="Gene3D" id="1.10.510.10">
    <property type="entry name" value="Transferase(Phosphotransferase) domain 1"/>
    <property type="match status" value="1"/>
</dbReference>
<feature type="compositionally biased region" description="Basic and acidic residues" evidence="11">
    <location>
        <begin position="65"/>
        <end position="81"/>
    </location>
</feature>
<evidence type="ECO:0000256" key="11">
    <source>
        <dbReference type="SAM" id="MobiDB-lite"/>
    </source>
</evidence>
<keyword evidence="3" id="KW-0597">Phosphoprotein</keyword>
<evidence type="ECO:0000256" key="5">
    <source>
        <dbReference type="ARBA" id="ARBA00022741"/>
    </source>
</evidence>
<name>A0A7S3QB35_9STRA</name>
<dbReference type="GO" id="GO:0005524">
    <property type="term" value="F:ATP binding"/>
    <property type="evidence" value="ECO:0007669"/>
    <property type="project" value="UniProtKB-UniRule"/>
</dbReference>
<evidence type="ECO:0000256" key="3">
    <source>
        <dbReference type="ARBA" id="ARBA00022553"/>
    </source>
</evidence>
<dbReference type="InterPro" id="IPR050236">
    <property type="entry name" value="Ser_Thr_kinase_AGC"/>
</dbReference>
<dbReference type="InterPro" id="IPR011009">
    <property type="entry name" value="Kinase-like_dom_sf"/>
</dbReference>
<evidence type="ECO:0000313" key="13">
    <source>
        <dbReference type="EMBL" id="CAE0471786.1"/>
    </source>
</evidence>
<feature type="compositionally biased region" description="Basic residues" evidence="11">
    <location>
        <begin position="1"/>
        <end position="10"/>
    </location>
</feature>
<dbReference type="SUPFAM" id="SSF56112">
    <property type="entry name" value="Protein kinase-like (PK-like)"/>
    <property type="match status" value="1"/>
</dbReference>
<evidence type="ECO:0000256" key="6">
    <source>
        <dbReference type="ARBA" id="ARBA00022777"/>
    </source>
</evidence>
<comment type="catalytic activity">
    <reaction evidence="9">
        <text>L-seryl-[protein] + ATP = O-phospho-L-seryl-[protein] + ADP + H(+)</text>
        <dbReference type="Rhea" id="RHEA:17989"/>
        <dbReference type="Rhea" id="RHEA-COMP:9863"/>
        <dbReference type="Rhea" id="RHEA-COMP:11604"/>
        <dbReference type="ChEBI" id="CHEBI:15378"/>
        <dbReference type="ChEBI" id="CHEBI:29999"/>
        <dbReference type="ChEBI" id="CHEBI:30616"/>
        <dbReference type="ChEBI" id="CHEBI:83421"/>
        <dbReference type="ChEBI" id="CHEBI:456216"/>
        <dbReference type="EC" id="2.7.11.1"/>
    </reaction>
</comment>
<dbReference type="Pfam" id="PF00069">
    <property type="entry name" value="Pkinase"/>
    <property type="match status" value="2"/>
</dbReference>
<dbReference type="InterPro" id="IPR008271">
    <property type="entry name" value="Ser/Thr_kinase_AS"/>
</dbReference>
<evidence type="ECO:0000256" key="1">
    <source>
        <dbReference type="ARBA" id="ARBA00012513"/>
    </source>
</evidence>
<feature type="region of interest" description="Disordered" evidence="11">
    <location>
        <begin position="330"/>
        <end position="353"/>
    </location>
</feature>
<sequence>MRFFKRKARGRQQSPKGQNLQTANSTESESGSSLSDKDDTCTSAKQFKSTGNRTSKAIMQHNNNRRTDETMASADKEMEERAKRAKELLSQRYKGLRHEQEAKHARKMQLEKKMIGLNEDKKKVLRQHLEHEEVQIAKESRKKVTTSEFESLAVIGRGAFGEVRLVRRKATQNKNGNNADNRIFALKSMKKEMMVIKNQVNHVKAERDVLATADDNNRWLTVLHYSFTDESHLYMVMEYLAGGDLMSLLMKHDTFSEDVTKFFMAEAAHAISSVHALGYIHRDIKPDNMLLDFRGHLKLTDLGLCKKVGEVSPSDHPEVVLDLMRNQQKQQQQTSCSSSNPFTGAGGEHIKPARFTDSKARREMAYSTVGTPDYIAPEVLAAQNGSSGYSYTCAVDWWSLGVIMYECLVGYTPFYADDPVSTCRKILRWRQCLQIPGEIRSNLSTECIDFLSCLLAGPETRIGSTVDGAEYKNGFVQVVQHPWFAGFDWDGLMDSSGPVLPEGAHECSDILQALKTCPKSDPRFKDLVARATQNFDTFEDFGSNLDSTEGKKRVENPSLDQFFNYDYRRTRKPRVPLPDAI</sequence>
<reference evidence="13" key="1">
    <citation type="submission" date="2021-01" db="EMBL/GenBank/DDBJ databases">
        <authorList>
            <person name="Corre E."/>
            <person name="Pelletier E."/>
            <person name="Niang G."/>
            <person name="Scheremetjew M."/>
            <person name="Finn R."/>
            <person name="Kale V."/>
            <person name="Holt S."/>
            <person name="Cochrane G."/>
            <person name="Meng A."/>
            <person name="Brown T."/>
            <person name="Cohen L."/>
        </authorList>
    </citation>
    <scope>NUCLEOTIDE SEQUENCE</scope>
    <source>
        <strain evidence="13">MM31A-1</strain>
    </source>
</reference>
<feature type="compositionally biased region" description="Low complexity" evidence="11">
    <location>
        <begin position="330"/>
        <end position="339"/>
    </location>
</feature>
<evidence type="ECO:0000256" key="2">
    <source>
        <dbReference type="ARBA" id="ARBA00022527"/>
    </source>
</evidence>
<dbReference type="FunFam" id="3.30.200.20:FF:000192">
    <property type="entry name" value="Serine/threonine-protein kinase cot-1"/>
    <property type="match status" value="1"/>
</dbReference>
<feature type="domain" description="Protein kinase" evidence="12">
    <location>
        <begin position="149"/>
        <end position="484"/>
    </location>
</feature>
<comment type="catalytic activity">
    <reaction evidence="8">
        <text>L-threonyl-[protein] + ATP = O-phospho-L-threonyl-[protein] + ADP + H(+)</text>
        <dbReference type="Rhea" id="RHEA:46608"/>
        <dbReference type="Rhea" id="RHEA-COMP:11060"/>
        <dbReference type="Rhea" id="RHEA-COMP:11605"/>
        <dbReference type="ChEBI" id="CHEBI:15378"/>
        <dbReference type="ChEBI" id="CHEBI:30013"/>
        <dbReference type="ChEBI" id="CHEBI:30616"/>
        <dbReference type="ChEBI" id="CHEBI:61977"/>
        <dbReference type="ChEBI" id="CHEBI:456216"/>
        <dbReference type="EC" id="2.7.11.1"/>
    </reaction>
</comment>
<evidence type="ECO:0000256" key="4">
    <source>
        <dbReference type="ARBA" id="ARBA00022679"/>
    </source>
</evidence>
<evidence type="ECO:0000256" key="9">
    <source>
        <dbReference type="ARBA" id="ARBA00048679"/>
    </source>
</evidence>